<keyword evidence="1" id="KW-1133">Transmembrane helix</keyword>
<sequence length="169" mass="18730">MAKPRDLSQPTTRVVAWEFRTPVRSTTLAIIGTTFAAWVVSFFLFTYGTDLGRSQLDTSGFLAIFVSWLIIAALVCGGYGLGYIVLRKVSTGQRPFAERELLKLALAESFSATCGGFAVGFLPITLMSNMFTMFLWTFAIGFLFSFVVIMPRYTKAWQQAVVDGRAYEG</sequence>
<keyword evidence="1" id="KW-0472">Membrane</keyword>
<evidence type="ECO:0000256" key="1">
    <source>
        <dbReference type="SAM" id="Phobius"/>
    </source>
</evidence>
<name>A0ABT7C5G0_9MICO</name>
<dbReference type="EMBL" id="PXVD01000004">
    <property type="protein sequence ID" value="MDJ1370432.1"/>
    <property type="molecule type" value="Genomic_DNA"/>
</dbReference>
<dbReference type="RefSeq" id="WP_026936015.1">
    <property type="nucleotide sequence ID" value="NZ_CP028426.1"/>
</dbReference>
<feature type="transmembrane region" description="Helical" evidence="1">
    <location>
        <begin position="60"/>
        <end position="84"/>
    </location>
</feature>
<comment type="caution">
    <text evidence="2">The sequence shown here is derived from an EMBL/GenBank/DDBJ whole genome shotgun (WGS) entry which is preliminary data.</text>
</comment>
<keyword evidence="3" id="KW-1185">Reference proteome</keyword>
<feature type="transmembrane region" description="Helical" evidence="1">
    <location>
        <begin position="130"/>
        <end position="149"/>
    </location>
</feature>
<protein>
    <submittedName>
        <fullName evidence="2">Uncharacterized protein</fullName>
    </submittedName>
</protein>
<evidence type="ECO:0000313" key="2">
    <source>
        <dbReference type="EMBL" id="MDJ1370432.1"/>
    </source>
</evidence>
<gene>
    <name evidence="2" type="ORF">C7K25_03430</name>
</gene>
<reference evidence="2" key="2">
    <citation type="journal article" date="2022" name="Sci. Rep.">
        <title>In silico prediction of the enzymes involved in the degradation of the herbicide molinate by Gulosibacter molinativorax ON4T.</title>
        <authorList>
            <person name="Lopes A.R."/>
            <person name="Bunin E."/>
            <person name="Viana A.T."/>
            <person name="Froufe H."/>
            <person name="Munoz-Merida A."/>
            <person name="Pinho D."/>
            <person name="Figueiredo J."/>
            <person name="Barroso C."/>
            <person name="Vaz-Moreira I."/>
            <person name="Bellanger X."/>
            <person name="Egas C."/>
            <person name="Nunes O.C."/>
        </authorList>
    </citation>
    <scope>NUCLEOTIDE SEQUENCE</scope>
    <source>
        <strain evidence="2">ON4</strain>
    </source>
</reference>
<organism evidence="2 3">
    <name type="scientific">Gulosibacter molinativorax</name>
    <dbReference type="NCBI Taxonomy" id="256821"/>
    <lineage>
        <taxon>Bacteria</taxon>
        <taxon>Bacillati</taxon>
        <taxon>Actinomycetota</taxon>
        <taxon>Actinomycetes</taxon>
        <taxon>Micrococcales</taxon>
        <taxon>Microbacteriaceae</taxon>
        <taxon>Gulosibacter</taxon>
    </lineage>
</organism>
<dbReference type="Proteomes" id="UP001170379">
    <property type="component" value="Unassembled WGS sequence"/>
</dbReference>
<feature type="transmembrane region" description="Helical" evidence="1">
    <location>
        <begin position="104"/>
        <end position="124"/>
    </location>
</feature>
<accession>A0ABT7C5G0</accession>
<evidence type="ECO:0000313" key="3">
    <source>
        <dbReference type="Proteomes" id="UP001170379"/>
    </source>
</evidence>
<proteinExistence type="predicted"/>
<feature type="transmembrane region" description="Helical" evidence="1">
    <location>
        <begin position="28"/>
        <end position="48"/>
    </location>
</feature>
<reference evidence="2" key="1">
    <citation type="submission" date="2018-03" db="EMBL/GenBank/DDBJ databases">
        <authorList>
            <person name="Nunes O.C."/>
            <person name="Lopes A.R."/>
            <person name="Froufe H."/>
            <person name="Munoz-Merida A."/>
            <person name="Barroso C."/>
            <person name="Egas C."/>
        </authorList>
    </citation>
    <scope>NUCLEOTIDE SEQUENCE</scope>
    <source>
        <strain evidence="2">ON4</strain>
    </source>
</reference>
<keyword evidence="1" id="KW-0812">Transmembrane</keyword>